<evidence type="ECO:0000313" key="1">
    <source>
        <dbReference type="EMBL" id="MDN3707731.1"/>
    </source>
</evidence>
<sequence>MIIRELLMAKFKKKHFKNHQITNKEVKIKKSYSIKKAGILPALKF</sequence>
<reference evidence="2" key="1">
    <citation type="journal article" date="2019" name="Int. J. Syst. Evol. Microbiol.">
        <title>The Global Catalogue of Microorganisms (GCM) 10K type strain sequencing project: providing services to taxonomists for standard genome sequencing and annotation.</title>
        <authorList>
            <consortium name="The Broad Institute Genomics Platform"/>
            <consortium name="The Broad Institute Genome Sequencing Center for Infectious Disease"/>
            <person name="Wu L."/>
            <person name="Ma J."/>
        </authorList>
    </citation>
    <scope>NUCLEOTIDE SEQUENCE [LARGE SCALE GENOMIC DNA]</scope>
    <source>
        <strain evidence="2">CECT 7184</strain>
    </source>
</reference>
<dbReference type="EMBL" id="JAUFQU010000001">
    <property type="protein sequence ID" value="MDN3707731.1"/>
    <property type="molecule type" value="Genomic_DNA"/>
</dbReference>
<proteinExistence type="predicted"/>
<comment type="caution">
    <text evidence="1">The sequence shown here is derived from an EMBL/GenBank/DDBJ whole genome shotgun (WGS) entry which is preliminary data.</text>
</comment>
<name>A0ABT8CUQ1_9FLAO</name>
<dbReference type="RefSeq" id="WP_290363693.1">
    <property type="nucleotide sequence ID" value="NZ_JAUFQU010000001.1"/>
</dbReference>
<organism evidence="1 2">
    <name type="scientific">Paenimyroides ceti</name>
    <dbReference type="NCBI Taxonomy" id="395087"/>
    <lineage>
        <taxon>Bacteria</taxon>
        <taxon>Pseudomonadati</taxon>
        <taxon>Bacteroidota</taxon>
        <taxon>Flavobacteriia</taxon>
        <taxon>Flavobacteriales</taxon>
        <taxon>Flavobacteriaceae</taxon>
        <taxon>Paenimyroides</taxon>
    </lineage>
</organism>
<evidence type="ECO:0000313" key="2">
    <source>
        <dbReference type="Proteomes" id="UP001242368"/>
    </source>
</evidence>
<dbReference type="Proteomes" id="UP001242368">
    <property type="component" value="Unassembled WGS sequence"/>
</dbReference>
<protein>
    <submittedName>
        <fullName evidence="1">Uncharacterized protein</fullName>
    </submittedName>
</protein>
<keyword evidence="2" id="KW-1185">Reference proteome</keyword>
<gene>
    <name evidence="1" type="ORF">QW060_11430</name>
</gene>
<accession>A0ABT8CUQ1</accession>